<dbReference type="AlphaFoldDB" id="A0A438DT34"/>
<reference evidence="2 3" key="1">
    <citation type="journal article" date="2018" name="PLoS Genet.">
        <title>Population sequencing reveals clonal diversity and ancestral inbreeding in the grapevine cultivar Chardonnay.</title>
        <authorList>
            <person name="Roach M.J."/>
            <person name="Johnson D.L."/>
            <person name="Bohlmann J."/>
            <person name="van Vuuren H.J."/>
            <person name="Jones S.J."/>
            <person name="Pretorius I.S."/>
            <person name="Schmidt S.A."/>
            <person name="Borneman A.R."/>
        </authorList>
    </citation>
    <scope>NUCLEOTIDE SEQUENCE [LARGE SCALE GENOMIC DNA]</scope>
    <source>
        <strain evidence="3">cv. Chardonnay</strain>
        <tissue evidence="2">Leaf</tissue>
    </source>
</reference>
<dbReference type="EMBL" id="QGNW01001507">
    <property type="protein sequence ID" value="RVW38418.1"/>
    <property type="molecule type" value="Genomic_DNA"/>
</dbReference>
<sequence length="218" mass="23618">MPVPPSDAAGPSSVPTAKKKAGRVPDGALGGATPVKEALDQKDTPASTPPPSWEEMMEMLRQVPCFTNAEPPSTKMLDFFPLTKWISVNLGGSHGVGDRGSGNLFYLSPFMIMYTLVSDTNSAFSISFGGGWGPQHGECPIEEGDGEAPGWTLGQEEEIDELQTRFATQKKELEAEYQNQVDEMDFFDYHYCMKKNGITQDIPSISSDDEDEVPGGSS</sequence>
<organism evidence="2 3">
    <name type="scientific">Vitis vinifera</name>
    <name type="common">Grape</name>
    <dbReference type="NCBI Taxonomy" id="29760"/>
    <lineage>
        <taxon>Eukaryota</taxon>
        <taxon>Viridiplantae</taxon>
        <taxon>Streptophyta</taxon>
        <taxon>Embryophyta</taxon>
        <taxon>Tracheophyta</taxon>
        <taxon>Spermatophyta</taxon>
        <taxon>Magnoliopsida</taxon>
        <taxon>eudicotyledons</taxon>
        <taxon>Gunneridae</taxon>
        <taxon>Pentapetalae</taxon>
        <taxon>rosids</taxon>
        <taxon>Vitales</taxon>
        <taxon>Vitaceae</taxon>
        <taxon>Viteae</taxon>
        <taxon>Vitis</taxon>
    </lineage>
</organism>
<name>A0A438DT34_VITVI</name>
<feature type="region of interest" description="Disordered" evidence="1">
    <location>
        <begin position="199"/>
        <end position="218"/>
    </location>
</feature>
<gene>
    <name evidence="2" type="ORF">CK203_090276</name>
</gene>
<proteinExistence type="predicted"/>
<protein>
    <submittedName>
        <fullName evidence="2">Uncharacterized protein</fullName>
    </submittedName>
</protein>
<accession>A0A438DT34</accession>
<evidence type="ECO:0000313" key="2">
    <source>
        <dbReference type="EMBL" id="RVW38418.1"/>
    </source>
</evidence>
<feature type="region of interest" description="Disordered" evidence="1">
    <location>
        <begin position="1"/>
        <end position="52"/>
    </location>
</feature>
<comment type="caution">
    <text evidence="2">The sequence shown here is derived from an EMBL/GenBank/DDBJ whole genome shotgun (WGS) entry which is preliminary data.</text>
</comment>
<feature type="compositionally biased region" description="Acidic residues" evidence="1">
    <location>
        <begin position="207"/>
        <end position="218"/>
    </location>
</feature>
<evidence type="ECO:0000313" key="3">
    <source>
        <dbReference type="Proteomes" id="UP000288805"/>
    </source>
</evidence>
<dbReference type="Proteomes" id="UP000288805">
    <property type="component" value="Unassembled WGS sequence"/>
</dbReference>
<evidence type="ECO:0000256" key="1">
    <source>
        <dbReference type="SAM" id="MobiDB-lite"/>
    </source>
</evidence>